<gene>
    <name evidence="1" type="ORF">S03H2_54227</name>
</gene>
<dbReference type="EMBL" id="BARU01034560">
    <property type="protein sequence ID" value="GAH64989.1"/>
    <property type="molecule type" value="Genomic_DNA"/>
</dbReference>
<accession>X1IFW7</accession>
<proteinExistence type="predicted"/>
<name>X1IFW7_9ZZZZ</name>
<reference evidence="1" key="1">
    <citation type="journal article" date="2014" name="Front. Microbiol.">
        <title>High frequency of phylogenetically diverse reductive dehalogenase-homologous genes in deep subseafloor sedimentary metagenomes.</title>
        <authorList>
            <person name="Kawai M."/>
            <person name="Futagami T."/>
            <person name="Toyoda A."/>
            <person name="Takaki Y."/>
            <person name="Nishi S."/>
            <person name="Hori S."/>
            <person name="Arai W."/>
            <person name="Tsubouchi T."/>
            <person name="Morono Y."/>
            <person name="Uchiyama I."/>
            <person name="Ito T."/>
            <person name="Fujiyama A."/>
            <person name="Inagaki F."/>
            <person name="Takami H."/>
        </authorList>
    </citation>
    <scope>NUCLEOTIDE SEQUENCE</scope>
    <source>
        <strain evidence="1">Expedition CK06-06</strain>
    </source>
</reference>
<feature type="non-terminal residue" evidence="1">
    <location>
        <position position="1"/>
    </location>
</feature>
<dbReference type="AlphaFoldDB" id="X1IFW7"/>
<comment type="caution">
    <text evidence="1">The sequence shown here is derived from an EMBL/GenBank/DDBJ whole genome shotgun (WGS) entry which is preliminary data.</text>
</comment>
<evidence type="ECO:0000313" key="1">
    <source>
        <dbReference type="EMBL" id="GAH64989.1"/>
    </source>
</evidence>
<sequence length="126" mass="14114">NEAWSRAGNVWASVTNWLKQQATDAYNKAVWAYEQIQAVVTATTQEIYAWVKGIPAEIRDYIDGVVTAIGAVTTDIVQTLIKTALAAIAGPINLINLWFDDIQDFFNSPLDWLGDKFSDWFFGPEK</sequence>
<organism evidence="1">
    <name type="scientific">marine sediment metagenome</name>
    <dbReference type="NCBI Taxonomy" id="412755"/>
    <lineage>
        <taxon>unclassified sequences</taxon>
        <taxon>metagenomes</taxon>
        <taxon>ecological metagenomes</taxon>
    </lineage>
</organism>
<protein>
    <submittedName>
        <fullName evidence="1">Uncharacterized protein</fullName>
    </submittedName>
</protein>